<dbReference type="Pfam" id="PF00582">
    <property type="entry name" value="Usp"/>
    <property type="match status" value="1"/>
</dbReference>
<dbReference type="InterPro" id="IPR006016">
    <property type="entry name" value="UspA"/>
</dbReference>
<dbReference type="InterPro" id="IPR006015">
    <property type="entry name" value="Universal_stress_UspA"/>
</dbReference>
<dbReference type="OrthoDB" id="5145564at2"/>
<protein>
    <submittedName>
        <fullName evidence="3">Universal stress protein</fullName>
    </submittedName>
</protein>
<dbReference type="RefSeq" id="WP_130103579.1">
    <property type="nucleotide sequence ID" value="NZ_SDWW01000042.1"/>
</dbReference>
<dbReference type="EMBL" id="SDWW01000042">
    <property type="protein sequence ID" value="RYV50103.1"/>
    <property type="molecule type" value="Genomic_DNA"/>
</dbReference>
<evidence type="ECO:0000259" key="2">
    <source>
        <dbReference type="Pfam" id="PF00582"/>
    </source>
</evidence>
<dbReference type="Gene3D" id="3.40.50.620">
    <property type="entry name" value="HUPs"/>
    <property type="match status" value="1"/>
</dbReference>
<dbReference type="Proteomes" id="UP000293764">
    <property type="component" value="Unassembled WGS sequence"/>
</dbReference>
<sequence length="136" mass="14102">MTIVVGYDETPGADLALDAAIDLAATYGELLVLVYGVAPPGVVGEEFAAHMAAVEEIGRAATAHALARATAAGVTAEVELVHEKPAAALLYVADQRDARMIVVGSYGENPIRGFILGSTTYKVLNQAQRPVLVVKG</sequence>
<dbReference type="PRINTS" id="PR01438">
    <property type="entry name" value="UNVRSLSTRESS"/>
</dbReference>
<proteinExistence type="inferred from homology"/>
<accession>A0A4Q5MYU5</accession>
<dbReference type="CDD" id="cd00293">
    <property type="entry name" value="USP-like"/>
    <property type="match status" value="1"/>
</dbReference>
<name>A0A4Q5MYU5_9MICO</name>
<comment type="similarity">
    <text evidence="1">Belongs to the universal stress protein A family.</text>
</comment>
<comment type="caution">
    <text evidence="3">The sequence shown here is derived from an EMBL/GenBank/DDBJ whole genome shotgun (WGS) entry which is preliminary data.</text>
</comment>
<evidence type="ECO:0000313" key="4">
    <source>
        <dbReference type="Proteomes" id="UP000293764"/>
    </source>
</evidence>
<dbReference type="AlphaFoldDB" id="A0A4Q5MYU5"/>
<gene>
    <name evidence="3" type="ORF">EUA98_15390</name>
</gene>
<feature type="domain" description="UspA" evidence="2">
    <location>
        <begin position="2"/>
        <end position="135"/>
    </location>
</feature>
<dbReference type="SUPFAM" id="SSF52402">
    <property type="entry name" value="Adenine nucleotide alpha hydrolases-like"/>
    <property type="match status" value="1"/>
</dbReference>
<reference evidence="3 4" key="1">
    <citation type="submission" date="2019-01" db="EMBL/GenBank/DDBJ databases">
        <title>Novel species of Cellulomonas.</title>
        <authorList>
            <person name="Liu Q."/>
            <person name="Xin Y.-H."/>
        </authorList>
    </citation>
    <scope>NUCLEOTIDE SEQUENCE [LARGE SCALE GENOMIC DNA]</scope>
    <source>
        <strain evidence="3 4">HLT2-17</strain>
    </source>
</reference>
<dbReference type="PANTHER" id="PTHR46268:SF6">
    <property type="entry name" value="UNIVERSAL STRESS PROTEIN UP12"/>
    <property type="match status" value="1"/>
</dbReference>
<organism evidence="3 4">
    <name type="scientific">Pengzhenrongella frigida</name>
    <dbReference type="NCBI Taxonomy" id="1259133"/>
    <lineage>
        <taxon>Bacteria</taxon>
        <taxon>Bacillati</taxon>
        <taxon>Actinomycetota</taxon>
        <taxon>Actinomycetes</taxon>
        <taxon>Micrococcales</taxon>
        <taxon>Pengzhenrongella</taxon>
    </lineage>
</organism>
<evidence type="ECO:0000256" key="1">
    <source>
        <dbReference type="ARBA" id="ARBA00008791"/>
    </source>
</evidence>
<dbReference type="InterPro" id="IPR014729">
    <property type="entry name" value="Rossmann-like_a/b/a_fold"/>
</dbReference>
<evidence type="ECO:0000313" key="3">
    <source>
        <dbReference type="EMBL" id="RYV50103.1"/>
    </source>
</evidence>
<dbReference type="PANTHER" id="PTHR46268">
    <property type="entry name" value="STRESS RESPONSE PROTEIN NHAX"/>
    <property type="match status" value="1"/>
</dbReference>
<keyword evidence="4" id="KW-1185">Reference proteome</keyword>